<evidence type="ECO:0000313" key="2">
    <source>
        <dbReference type="Proteomes" id="UP000596079"/>
    </source>
</evidence>
<reference evidence="1 2" key="1">
    <citation type="submission" date="2020-08" db="EMBL/GenBank/DDBJ databases">
        <title>Emergence of ISAba1-mediated novel tet(X) in Acinetobacter variabilis from a chicken farm.</title>
        <authorList>
            <person name="Peng K."/>
            <person name="Li R."/>
        </authorList>
    </citation>
    <scope>NUCLEOTIDE SEQUENCE [LARGE SCALE GENOMIC DNA]</scope>
    <source>
        <strain evidence="1 2">XM9F202-2</strain>
    </source>
</reference>
<name>A0A7T7WHZ0_9GAMM</name>
<sequence length="50" mass="5924">MWKTFQHKFMAPMADQVPLHLQEAAQKMQLTIDRLENTANLSLFKTDYLE</sequence>
<dbReference type="AlphaFoldDB" id="A0A7T7WHZ0"/>
<evidence type="ECO:0000313" key="1">
    <source>
        <dbReference type="EMBL" id="QQN87496.1"/>
    </source>
</evidence>
<proteinExistence type="predicted"/>
<organism evidence="1 2">
    <name type="scientific">Acinetobacter variabilis</name>
    <dbReference type="NCBI Taxonomy" id="70346"/>
    <lineage>
        <taxon>Bacteria</taxon>
        <taxon>Pseudomonadati</taxon>
        <taxon>Pseudomonadota</taxon>
        <taxon>Gammaproteobacteria</taxon>
        <taxon>Moraxellales</taxon>
        <taxon>Moraxellaceae</taxon>
        <taxon>Acinetobacter</taxon>
    </lineage>
</organism>
<accession>A0A7T7WHZ0</accession>
<dbReference type="RefSeq" id="WP_179992649.1">
    <property type="nucleotide sequence ID" value="NZ_CP060811.1"/>
</dbReference>
<gene>
    <name evidence="1" type="ORF">IAQ69_11635</name>
</gene>
<protein>
    <submittedName>
        <fullName evidence="1">Uncharacterized protein</fullName>
    </submittedName>
</protein>
<dbReference type="Proteomes" id="UP000596079">
    <property type="component" value="Chromosome"/>
</dbReference>
<dbReference type="EMBL" id="CP060811">
    <property type="protein sequence ID" value="QQN87496.1"/>
    <property type="molecule type" value="Genomic_DNA"/>
</dbReference>